<dbReference type="PANTHER" id="PTHR35392:SF2">
    <property type="entry name" value="ZN(II)2CYS6 TRANSCRIPTION FACTOR (EUROFUNG)"/>
    <property type="match status" value="1"/>
</dbReference>
<evidence type="ECO:0000313" key="2">
    <source>
        <dbReference type="EMBL" id="KEF56180.1"/>
    </source>
</evidence>
<dbReference type="EMBL" id="AMGV01000006">
    <property type="protein sequence ID" value="KEF56180.1"/>
    <property type="molecule type" value="Genomic_DNA"/>
</dbReference>
<evidence type="ECO:0000256" key="1">
    <source>
        <dbReference type="SAM" id="MobiDB-lite"/>
    </source>
</evidence>
<dbReference type="PANTHER" id="PTHR35392">
    <property type="entry name" value="ZN(II)2CYS6 TRANSCRIPTION FACTOR (EUROFUNG)-RELATED-RELATED"/>
    <property type="match status" value="1"/>
</dbReference>
<feature type="region of interest" description="Disordered" evidence="1">
    <location>
        <begin position="281"/>
        <end position="302"/>
    </location>
</feature>
<dbReference type="OrthoDB" id="5417895at2759"/>
<keyword evidence="3" id="KW-1185">Reference proteome</keyword>
<evidence type="ECO:0000313" key="3">
    <source>
        <dbReference type="Proteomes" id="UP000027920"/>
    </source>
</evidence>
<dbReference type="InterPro" id="IPR052973">
    <property type="entry name" value="Fungal_sec-metab_reg_TF"/>
</dbReference>
<protein>
    <submittedName>
        <fullName evidence="2">Uncharacterized protein</fullName>
    </submittedName>
</protein>
<name>A0A072PKZ5_9EURO</name>
<dbReference type="RefSeq" id="XP_013258770.1">
    <property type="nucleotide sequence ID" value="XM_013403316.1"/>
</dbReference>
<dbReference type="GeneID" id="25282674"/>
<organism evidence="2 3">
    <name type="scientific">Exophiala aquamarina CBS 119918</name>
    <dbReference type="NCBI Taxonomy" id="1182545"/>
    <lineage>
        <taxon>Eukaryota</taxon>
        <taxon>Fungi</taxon>
        <taxon>Dikarya</taxon>
        <taxon>Ascomycota</taxon>
        <taxon>Pezizomycotina</taxon>
        <taxon>Eurotiomycetes</taxon>
        <taxon>Chaetothyriomycetidae</taxon>
        <taxon>Chaetothyriales</taxon>
        <taxon>Herpotrichiellaceae</taxon>
        <taxon>Exophiala</taxon>
    </lineage>
</organism>
<dbReference type="VEuPathDB" id="FungiDB:A1O9_07761"/>
<proteinExistence type="predicted"/>
<dbReference type="HOGENOM" id="CLU_005936_0_0_1"/>
<comment type="caution">
    <text evidence="2">The sequence shown here is derived from an EMBL/GenBank/DDBJ whole genome shotgun (WGS) entry which is preliminary data.</text>
</comment>
<dbReference type="AlphaFoldDB" id="A0A072PKZ5"/>
<reference evidence="2 3" key="1">
    <citation type="submission" date="2013-03" db="EMBL/GenBank/DDBJ databases">
        <title>The Genome Sequence of Exophiala aquamarina CBS 119918.</title>
        <authorList>
            <consortium name="The Broad Institute Genomics Platform"/>
            <person name="Cuomo C."/>
            <person name="de Hoog S."/>
            <person name="Gorbushina A."/>
            <person name="Walker B."/>
            <person name="Young S.K."/>
            <person name="Zeng Q."/>
            <person name="Gargeya S."/>
            <person name="Fitzgerald M."/>
            <person name="Haas B."/>
            <person name="Abouelleil A."/>
            <person name="Allen A.W."/>
            <person name="Alvarado L."/>
            <person name="Arachchi H.M."/>
            <person name="Berlin A.M."/>
            <person name="Chapman S.B."/>
            <person name="Gainer-Dewar J."/>
            <person name="Goldberg J."/>
            <person name="Griggs A."/>
            <person name="Gujja S."/>
            <person name="Hansen M."/>
            <person name="Howarth C."/>
            <person name="Imamovic A."/>
            <person name="Ireland A."/>
            <person name="Larimer J."/>
            <person name="McCowan C."/>
            <person name="Murphy C."/>
            <person name="Pearson M."/>
            <person name="Poon T.W."/>
            <person name="Priest M."/>
            <person name="Roberts A."/>
            <person name="Saif S."/>
            <person name="Shea T."/>
            <person name="Sisk P."/>
            <person name="Sykes S."/>
            <person name="Wortman J."/>
            <person name="Nusbaum C."/>
            <person name="Birren B."/>
        </authorList>
    </citation>
    <scope>NUCLEOTIDE SEQUENCE [LARGE SCALE GENOMIC DNA]</scope>
    <source>
        <strain evidence="2 3">CBS 119918</strain>
    </source>
</reference>
<gene>
    <name evidence="2" type="ORF">A1O9_07761</name>
</gene>
<sequence>MGRKPNPLIVEYFKRGAKIADASNRYEHTCKLCGEQFPKGRIDSLTAHLTKKCIGLTMSDRTKIVLRLHDLADPTAAPEVNNGTKDGTQIEAGNTLDLPFSPTKQQNFNALNVLAEASRRVGGDGPVASGYTSAEQVHLHDHAQPLPLDPQLEIDSFAQHLLESPDDGLGPRNNGFPASSTASLPPLFSFMASGPPVSQDELGLSLVSTIPPDLSTIAASANETLANGVMVTDLDVSQDGVPGVLLDDLHGHSFSHDRTTFHWTNAPAPIHISQNEMPVQPAAESVQEPDEHPSQPLRPIAMNPHSRQTNFVSESGTPNKVQKHKVRGRFAPDRRKEVRELRKVGACMRCRMLKKVCSQETPCQTCAAVEAPRLWKNSCVRAKLVETYTLFFIGLHAAIAYRETNQVKSRSNVATLEGNIEASHFNEQSIVFKGFQNTQTGLLIDGTPDLTSSQTVITIDLEPALDVLPKIEQYLHSISTQVIEQESCPVMKTSLTQAMAIKSNEHGQLTNDKQDKLLSDIIELWTATVILSDSSLTWDLFQTNDMNFERQPLQHDNGSYFLIVCQLRAAVEKRASLVCKAAMHHFEQRVLSRHKSNNFETFLAAFILLNCAERMCWLFQTWEVELPDRPAWPFDLSARSYVEKGQHLANTIEMMLELRQLGPKVNIDLQSGNLIPRNKDDTTTIAWLAGAGLTKDILLKKESAQFDPSDSRSLDGTFWARLLLT</sequence>
<accession>A0A072PKZ5</accession>
<dbReference type="STRING" id="1182545.A0A072PKZ5"/>
<dbReference type="Proteomes" id="UP000027920">
    <property type="component" value="Unassembled WGS sequence"/>
</dbReference>